<dbReference type="InterPro" id="IPR053033">
    <property type="entry name" value="Androglobin-like"/>
</dbReference>
<evidence type="ECO:0000313" key="6">
    <source>
        <dbReference type="Proteomes" id="UP001347796"/>
    </source>
</evidence>
<dbReference type="InterPro" id="IPR054095">
    <property type="entry name" value="Androglobin_V"/>
</dbReference>
<feature type="compositionally biased region" description="Basic and acidic residues" evidence="2">
    <location>
        <begin position="590"/>
        <end position="605"/>
    </location>
</feature>
<organism evidence="5 6">
    <name type="scientific">Patella caerulea</name>
    <name type="common">Rayed Mediterranean limpet</name>
    <dbReference type="NCBI Taxonomy" id="87958"/>
    <lineage>
        <taxon>Eukaryota</taxon>
        <taxon>Metazoa</taxon>
        <taxon>Spiralia</taxon>
        <taxon>Lophotrochozoa</taxon>
        <taxon>Mollusca</taxon>
        <taxon>Gastropoda</taxon>
        <taxon>Patellogastropoda</taxon>
        <taxon>Patelloidea</taxon>
        <taxon>Patellidae</taxon>
        <taxon>Patella</taxon>
    </lineage>
</organism>
<feature type="compositionally biased region" description="Polar residues" evidence="2">
    <location>
        <begin position="643"/>
        <end position="656"/>
    </location>
</feature>
<feature type="region of interest" description="Disordered" evidence="2">
    <location>
        <begin position="849"/>
        <end position="885"/>
    </location>
</feature>
<feature type="region of interest" description="Disordered" evidence="2">
    <location>
        <begin position="304"/>
        <end position="399"/>
    </location>
</feature>
<comment type="caution">
    <text evidence="1">Lacks conserved residue(s) required for the propagation of feature annotation.</text>
</comment>
<keyword evidence="6" id="KW-1185">Reference proteome</keyword>
<dbReference type="SUPFAM" id="SSF46458">
    <property type="entry name" value="Globin-like"/>
    <property type="match status" value="2"/>
</dbReference>
<evidence type="ECO:0000313" key="5">
    <source>
        <dbReference type="EMBL" id="KAK6170745.1"/>
    </source>
</evidence>
<gene>
    <name evidence="5" type="ORF">SNE40_019059</name>
</gene>
<dbReference type="InterPro" id="IPR038765">
    <property type="entry name" value="Papain-like_cys_pep_sf"/>
</dbReference>
<dbReference type="Gene3D" id="1.10.490.10">
    <property type="entry name" value="Globins"/>
    <property type="match status" value="2"/>
</dbReference>
<dbReference type="Pfam" id="PF22068">
    <property type="entry name" value="Androglobin_II"/>
    <property type="match status" value="1"/>
</dbReference>
<reference evidence="5 6" key="1">
    <citation type="submission" date="2024-01" db="EMBL/GenBank/DDBJ databases">
        <title>The genome of the rayed Mediterranean limpet Patella caerulea (Linnaeus, 1758).</title>
        <authorList>
            <person name="Anh-Thu Weber A."/>
            <person name="Halstead-Nussloch G."/>
        </authorList>
    </citation>
    <scope>NUCLEOTIDE SEQUENCE [LARGE SCALE GENOMIC DNA]</scope>
    <source>
        <strain evidence="5">AATW-2023a</strain>
        <tissue evidence="5">Whole specimen</tissue>
    </source>
</reference>
<dbReference type="PROSITE" id="PS50203">
    <property type="entry name" value="CALPAIN_CAT"/>
    <property type="match status" value="1"/>
</dbReference>
<feature type="region of interest" description="Disordered" evidence="2">
    <location>
        <begin position="1395"/>
        <end position="1463"/>
    </location>
</feature>
<feature type="domain" description="Calpain catalytic" evidence="3">
    <location>
        <begin position="96"/>
        <end position="296"/>
    </location>
</feature>
<dbReference type="InterPro" id="IPR001300">
    <property type="entry name" value="Peptidase_C2_calpain_cat"/>
</dbReference>
<feature type="region of interest" description="Disordered" evidence="2">
    <location>
        <begin position="505"/>
        <end position="696"/>
    </location>
</feature>
<evidence type="ECO:0000259" key="3">
    <source>
        <dbReference type="PROSITE" id="PS50203"/>
    </source>
</evidence>
<dbReference type="Pfam" id="PF00648">
    <property type="entry name" value="Peptidase_C2"/>
    <property type="match status" value="1"/>
</dbReference>
<dbReference type="GO" id="GO:0020037">
    <property type="term" value="F:heme binding"/>
    <property type="evidence" value="ECO:0007669"/>
    <property type="project" value="InterPro"/>
</dbReference>
<dbReference type="GO" id="GO:0004198">
    <property type="term" value="F:calcium-dependent cysteine-type endopeptidase activity"/>
    <property type="evidence" value="ECO:0007669"/>
    <property type="project" value="InterPro"/>
</dbReference>
<dbReference type="GO" id="GO:0006508">
    <property type="term" value="P:proteolysis"/>
    <property type="evidence" value="ECO:0007669"/>
    <property type="project" value="InterPro"/>
</dbReference>
<feature type="compositionally biased region" description="Basic and acidic residues" evidence="2">
    <location>
        <begin position="854"/>
        <end position="873"/>
    </location>
</feature>
<feature type="compositionally biased region" description="Basic and acidic residues" evidence="2">
    <location>
        <begin position="1535"/>
        <end position="1548"/>
    </location>
</feature>
<dbReference type="SUPFAM" id="SSF54001">
    <property type="entry name" value="Cysteine proteinases"/>
    <property type="match status" value="1"/>
</dbReference>
<feature type="compositionally biased region" description="Basic and acidic residues" evidence="2">
    <location>
        <begin position="615"/>
        <end position="637"/>
    </location>
</feature>
<dbReference type="InterPro" id="IPR057249">
    <property type="entry name" value="Globin_CP_ADGB"/>
</dbReference>
<feature type="region of interest" description="Disordered" evidence="2">
    <location>
        <begin position="1792"/>
        <end position="1816"/>
    </location>
</feature>
<feature type="region of interest" description="Disordered" evidence="2">
    <location>
        <begin position="738"/>
        <end position="818"/>
    </location>
</feature>
<evidence type="ECO:0008006" key="7">
    <source>
        <dbReference type="Google" id="ProtNLM"/>
    </source>
</evidence>
<feature type="region of interest" description="Disordered" evidence="2">
    <location>
        <begin position="1510"/>
        <end position="1585"/>
    </location>
</feature>
<feature type="compositionally biased region" description="Basic and acidic residues" evidence="2">
    <location>
        <begin position="1568"/>
        <end position="1585"/>
    </location>
</feature>
<feature type="compositionally biased region" description="Polar residues" evidence="2">
    <location>
        <begin position="1074"/>
        <end position="1085"/>
    </location>
</feature>
<feature type="compositionally biased region" description="Basic and acidic residues" evidence="2">
    <location>
        <begin position="316"/>
        <end position="398"/>
    </location>
</feature>
<evidence type="ECO:0000259" key="4">
    <source>
        <dbReference type="PROSITE" id="PS52042"/>
    </source>
</evidence>
<feature type="compositionally biased region" description="Basic and acidic residues" evidence="2">
    <location>
        <begin position="1437"/>
        <end position="1447"/>
    </location>
</feature>
<comment type="caution">
    <text evidence="5">The sequence shown here is derived from an EMBL/GenBank/DDBJ whole genome shotgun (WGS) entry which is preliminary data.</text>
</comment>
<name>A0AAN8PHR1_PATCE</name>
<accession>A0AAN8PHR1</accession>
<feature type="compositionally biased region" description="Basic and acidic residues" evidence="2">
    <location>
        <begin position="563"/>
        <end position="577"/>
    </location>
</feature>
<proteinExistence type="predicted"/>
<dbReference type="CDD" id="cd22307">
    <property type="entry name" value="Adgb_C_mid-like"/>
    <property type="match status" value="1"/>
</dbReference>
<evidence type="ECO:0000256" key="1">
    <source>
        <dbReference type="PROSITE-ProRule" id="PRU00239"/>
    </source>
</evidence>
<feature type="region of interest" description="Disordered" evidence="2">
    <location>
        <begin position="453"/>
        <end position="490"/>
    </location>
</feature>
<dbReference type="InterPro" id="IPR012292">
    <property type="entry name" value="Globin/Proto"/>
</dbReference>
<dbReference type="InterPro" id="IPR009050">
    <property type="entry name" value="Globin-like_sf"/>
</dbReference>
<dbReference type="GO" id="GO:0019825">
    <property type="term" value="F:oxygen binding"/>
    <property type="evidence" value="ECO:0007669"/>
    <property type="project" value="InterPro"/>
</dbReference>
<protein>
    <recommendedName>
        <fullName evidence="7">Androglobin</fullName>
    </recommendedName>
</protein>
<feature type="compositionally biased region" description="Basic and acidic residues" evidence="2">
    <location>
        <begin position="473"/>
        <end position="484"/>
    </location>
</feature>
<feature type="region of interest" description="Disordered" evidence="2">
    <location>
        <begin position="1074"/>
        <end position="1116"/>
    </location>
</feature>
<evidence type="ECO:0000256" key="2">
    <source>
        <dbReference type="SAM" id="MobiDB-lite"/>
    </source>
</evidence>
<dbReference type="PANTHER" id="PTHR46298:SF1">
    <property type="entry name" value="ANDROGLOBIN"/>
    <property type="match status" value="1"/>
</dbReference>
<sequence length="1816" mass="203871">MSSKAAKRNPSSNRVNSATPREAASIAASAGGQDSKRPRITVWAEWNDVDVNGEKWEAAHKAKEDKKGKSPTVAQHFFDDPDGKVEMPQTIKVDHWKRPHDYIIDKAPVIIDNEGQSTFDLITPNEHLHDSELLRYIISQITALWEMSLVKNVPDVNDPSQPPGEDNSHSWKPWEHIYSLCKAGKGPHVPLYNSHGKYIVRLYWMGCWRKIYVDDLLPFDENEHLLLPASTLQQELWPVLLSKALIKVASLDYTGGSNSSEFGDFSVIHALTGWLPEAIPLQPNHLREIWELLRENIPEWKLPIQGQEKQTTETIDGIKKDGSNTAEPPKDDKTEKDVKDGKSDKQEKGKDGKDKGKDGKDKDKGKDGKDDKKKDKGDKDKDKNREKHDESPIPEKPEVVFFGTYTSTPKYPVKVSALGEMADASERLRQIGLSYLFPHPVWITQTRSCPLEPPPVPEVIPSWKQIRPRKKKETPSDEPKEPPETPKPIECIELTSPFVNYKVSPVPIPTVTTRPKSSLERGGSRSRPATAVSISIEETDENMPDPEIMAIEKKNDALLQPSPREDEHKEAESKAEKSGSPTKEKKKGPLKKDTGKESPKPDRKSSRSSMTSPVKVERNKSAIGRTDSRQSKRETPVDKPQSPEKQMTTPGGNPVSTEGGLSGVEASGSLTGVDNEDISRAEAEVDLPEVDDDSQKPKKIWVDFEQFCKCFKSIIIFHKTNTYPKNHLHSDLKAVSVSGGTAGKPDKKPTATAVNTPGGKDKSPDSKSNTSTSKERLPASSQKDKSHSSSSKQDRDKDKSQSHAAFAPSPIFPQVTPPDDKSPHYLFIDNLKPTEIVVSYSVIPRWFDPPPPAPEEKRSHTSIKGGKDLDKEATGMTSSSVIDGGSVCREPMSPPIVQPGSLIAEPYSWKSLVTGQPIMRLRTTSTRAAVLSLPAGRHVLRFMMSGPLGYHVHLCSNVNFVFGDEESVMAQLTNESCRFRSNASQVINSLGKCIQTFNNQQQFNTAWNKFVKSHCPYIDEKHTSKHHHFEVFNEALYTMLRKTLKEVATPEMAFAWRAFNYDCTTVNILGLNTGSRPATGTSSGHRGSAKPGKKQPVQIEGDLEKPENAWTNREPTADEHVATVKLQKVWRACWVRKLCDARQSGTAENAKAYEQLQKSWSIIEQNLEENGLFLFRELFKKDPELMKKYPFYKDEWNKISYADYRGVYPDQPPNNWFVVFREIFYVKEEMLAVPKLYVPINTCMLRVINNDTGEEVPKVFQKVAPYVYKKNKKGYTVIADARTTEQSIMSGSWRMRLIGSLSPLPAPRGTEVNSSFSVKEIRDYYIPNSKNIILRYSVKITEDNLTSLQLNTSKTDVYVKLMILDNEVEVASMTGKGHVVIPAYIFQKDLTTGGGTASTNTVTTEEDTKRAGSRASNKGGKGSSQQLSKTKRSGSAKSRDEAPRDGRTSVSSQHSDTGICDDIEEKDLKPHKYTIQAVVLDNSWPLSESSWIFVNMMKELEKNELKVAFKERAPSPPSKTEKAAAPSSKGKQKGGKNEKSSKEKESKTSRPPSQQFDTAKPHWTLRIVNDEKSAEEIEVKKDSERADEIRAMKKAWEDAEPGRAAKAQQSRLKYLNSHMIKIEPAEVEGGAGGDEEKIEDGARTPKEMEQQIPGAYLDQADDTILTLEPPSPPQPTEILQPIDLTPFIRKTLDKPRYLDEEEIQRKLEIQQKEIQEYKLFREKVEQWREQDKMNRNQTKIRQLEKCEELQAALDAAREAVNKPREAFRQKYLEAERKRLEELAAQELAMKAELEAKSPKGRKSAKGQKSATGKKKK</sequence>
<dbReference type="PANTHER" id="PTHR46298">
    <property type="entry name" value="ANDROGLOBIN"/>
    <property type="match status" value="1"/>
</dbReference>
<dbReference type="InterPro" id="IPR054094">
    <property type="entry name" value="Androglobin_IV"/>
</dbReference>
<dbReference type="Proteomes" id="UP001347796">
    <property type="component" value="Unassembled WGS sequence"/>
</dbReference>
<dbReference type="Pfam" id="PF22069">
    <property type="entry name" value="Androglobin_IV"/>
    <property type="match status" value="1"/>
</dbReference>
<dbReference type="PROSITE" id="PS52042">
    <property type="entry name" value="GLOBIN_CP_ADGB"/>
    <property type="match status" value="1"/>
</dbReference>
<feature type="compositionally biased region" description="Basic and acidic residues" evidence="2">
    <location>
        <begin position="1639"/>
        <end position="1649"/>
    </location>
</feature>
<dbReference type="EMBL" id="JAZGQO010000014">
    <property type="protein sequence ID" value="KAK6170745.1"/>
    <property type="molecule type" value="Genomic_DNA"/>
</dbReference>
<dbReference type="SMART" id="SM00230">
    <property type="entry name" value="CysPc"/>
    <property type="match status" value="1"/>
</dbReference>
<feature type="region of interest" description="Disordered" evidence="2">
    <location>
        <begin position="1625"/>
        <end position="1649"/>
    </location>
</feature>
<dbReference type="Pfam" id="PF22070">
    <property type="entry name" value="Androglobin_V"/>
    <property type="match status" value="1"/>
</dbReference>
<feature type="compositionally biased region" description="Basic residues" evidence="2">
    <location>
        <begin position="1798"/>
        <end position="1816"/>
    </location>
</feature>
<feature type="compositionally biased region" description="Basic and acidic residues" evidence="2">
    <location>
        <begin position="773"/>
        <end position="801"/>
    </location>
</feature>
<dbReference type="InterPro" id="IPR054093">
    <property type="entry name" value="Androglobin_II"/>
</dbReference>
<feature type="compositionally biased region" description="Polar residues" evidence="2">
    <location>
        <begin position="1"/>
        <end position="19"/>
    </location>
</feature>
<feature type="domain" description="Globin" evidence="4">
    <location>
        <begin position="953"/>
        <end position="1181"/>
    </location>
</feature>
<feature type="region of interest" description="Disordered" evidence="2">
    <location>
        <begin position="1"/>
        <end position="39"/>
    </location>
</feature>